<gene>
    <name evidence="2" type="ORF">TI39_contig278g00079</name>
</gene>
<evidence type="ECO:0000256" key="1">
    <source>
        <dbReference type="SAM" id="MobiDB-lite"/>
    </source>
</evidence>
<name>A0A0F4GX77_9PEZI</name>
<feature type="region of interest" description="Disordered" evidence="1">
    <location>
        <begin position="222"/>
        <end position="257"/>
    </location>
</feature>
<sequence length="257" mass="28033">MEDTTNPHPVPAPLLRKRSLHRLFSQLHIGSSEVSPSDHSSIFDAVPYPHSSRLSSGYLSDTDDEDGSSLAKDSLQSILSTYASPNLTNRSAGTKLFTISEQKSVPTLKTVPSNWTLQRRIVTTPPQISHNVAEAHLSRAGHRRCFSVDENALQHHRGSEVSATASLTSDSVMQSGDRPAPLRIPIRPVQPPFKPPERAQTPAGFPRWPDVLSGIVQRVPLQFSGPGTATQRRRERSKANSAGYAYSDGGEILETAD</sequence>
<feature type="compositionally biased region" description="Polar residues" evidence="1">
    <location>
        <begin position="161"/>
        <end position="174"/>
    </location>
</feature>
<dbReference type="EMBL" id="LAFY01000270">
    <property type="protein sequence ID" value="KJY01864.1"/>
    <property type="molecule type" value="Genomic_DNA"/>
</dbReference>
<dbReference type="Proteomes" id="UP000033647">
    <property type="component" value="Unassembled WGS sequence"/>
</dbReference>
<evidence type="ECO:0000313" key="3">
    <source>
        <dbReference type="Proteomes" id="UP000033647"/>
    </source>
</evidence>
<evidence type="ECO:0000313" key="2">
    <source>
        <dbReference type="EMBL" id="KJY01864.1"/>
    </source>
</evidence>
<protein>
    <submittedName>
        <fullName evidence="2">Uncharacterized protein</fullName>
    </submittedName>
</protein>
<accession>A0A0F4GX77</accession>
<keyword evidence="3" id="KW-1185">Reference proteome</keyword>
<feature type="region of interest" description="Disordered" evidence="1">
    <location>
        <begin position="158"/>
        <end position="201"/>
    </location>
</feature>
<dbReference type="OrthoDB" id="3907968at2759"/>
<organism evidence="2 3">
    <name type="scientific">Zymoseptoria brevis</name>
    <dbReference type="NCBI Taxonomy" id="1047168"/>
    <lineage>
        <taxon>Eukaryota</taxon>
        <taxon>Fungi</taxon>
        <taxon>Dikarya</taxon>
        <taxon>Ascomycota</taxon>
        <taxon>Pezizomycotina</taxon>
        <taxon>Dothideomycetes</taxon>
        <taxon>Dothideomycetidae</taxon>
        <taxon>Mycosphaerellales</taxon>
        <taxon>Mycosphaerellaceae</taxon>
        <taxon>Zymoseptoria</taxon>
    </lineage>
</organism>
<comment type="caution">
    <text evidence="2">The sequence shown here is derived from an EMBL/GenBank/DDBJ whole genome shotgun (WGS) entry which is preliminary data.</text>
</comment>
<dbReference type="AlphaFoldDB" id="A0A0F4GX77"/>
<reference evidence="2 3" key="1">
    <citation type="submission" date="2015-03" db="EMBL/GenBank/DDBJ databases">
        <title>RNA-seq based gene annotation and comparative genomics of four Zymoseptoria species reveal species-specific pathogenicity related genes and transposable element activity.</title>
        <authorList>
            <person name="Grandaubert J."/>
            <person name="Bhattacharyya A."/>
            <person name="Stukenbrock E.H."/>
        </authorList>
    </citation>
    <scope>NUCLEOTIDE SEQUENCE [LARGE SCALE GENOMIC DNA]</scope>
    <source>
        <strain evidence="2 3">Zb18110</strain>
    </source>
</reference>
<proteinExistence type="predicted"/>